<gene>
    <name evidence="1" type="ORF">AB0I48_24340</name>
</gene>
<dbReference type="RefSeq" id="WP_357786673.1">
    <property type="nucleotide sequence ID" value="NZ_JBFAKC010000011.1"/>
</dbReference>
<protein>
    <submittedName>
        <fullName evidence="1">Uncharacterized protein</fullName>
    </submittedName>
</protein>
<comment type="caution">
    <text evidence="1">The sequence shown here is derived from an EMBL/GenBank/DDBJ whole genome shotgun (WGS) entry which is preliminary data.</text>
</comment>
<reference evidence="1 2" key="1">
    <citation type="submission" date="2024-06" db="EMBL/GenBank/DDBJ databases">
        <title>The Natural Products Discovery Center: Release of the First 8490 Sequenced Strains for Exploring Actinobacteria Biosynthetic Diversity.</title>
        <authorList>
            <person name="Kalkreuter E."/>
            <person name="Kautsar S.A."/>
            <person name="Yang D."/>
            <person name="Bader C.D."/>
            <person name="Teijaro C.N."/>
            <person name="Fluegel L."/>
            <person name="Davis C.M."/>
            <person name="Simpson J.R."/>
            <person name="Lauterbach L."/>
            <person name="Steele A.D."/>
            <person name="Gui C."/>
            <person name="Meng S."/>
            <person name="Li G."/>
            <person name="Viehrig K."/>
            <person name="Ye F."/>
            <person name="Su P."/>
            <person name="Kiefer A.F."/>
            <person name="Nichols A."/>
            <person name="Cepeda A.J."/>
            <person name="Yan W."/>
            <person name="Fan B."/>
            <person name="Jiang Y."/>
            <person name="Adhikari A."/>
            <person name="Zheng C.-J."/>
            <person name="Schuster L."/>
            <person name="Cowan T.M."/>
            <person name="Smanski M.J."/>
            <person name="Chevrette M.G."/>
            <person name="De Carvalho L.P.S."/>
            <person name="Shen B."/>
        </authorList>
    </citation>
    <scope>NUCLEOTIDE SEQUENCE [LARGE SCALE GENOMIC DNA]</scope>
    <source>
        <strain evidence="1 2">NPDC050403</strain>
    </source>
</reference>
<accession>A0ABV3FZ45</accession>
<organism evidence="1 2">
    <name type="scientific">Nocardia aurea</name>
    <dbReference type="NCBI Taxonomy" id="2144174"/>
    <lineage>
        <taxon>Bacteria</taxon>
        <taxon>Bacillati</taxon>
        <taxon>Actinomycetota</taxon>
        <taxon>Actinomycetes</taxon>
        <taxon>Mycobacteriales</taxon>
        <taxon>Nocardiaceae</taxon>
        <taxon>Nocardia</taxon>
    </lineage>
</organism>
<evidence type="ECO:0000313" key="1">
    <source>
        <dbReference type="EMBL" id="MEV0710699.1"/>
    </source>
</evidence>
<dbReference type="EMBL" id="JBFAKC010000011">
    <property type="protein sequence ID" value="MEV0710699.1"/>
    <property type="molecule type" value="Genomic_DNA"/>
</dbReference>
<proteinExistence type="predicted"/>
<dbReference type="Proteomes" id="UP001551695">
    <property type="component" value="Unassembled WGS sequence"/>
</dbReference>
<keyword evidence="2" id="KW-1185">Reference proteome</keyword>
<sequence>MSMLAKSIDRRPDDANAAHAVLLRHTTELDVLPEIHDVSGPALLDAKAVGAT</sequence>
<evidence type="ECO:0000313" key="2">
    <source>
        <dbReference type="Proteomes" id="UP001551695"/>
    </source>
</evidence>
<name>A0ABV3FZ45_9NOCA</name>